<dbReference type="InterPro" id="IPR043519">
    <property type="entry name" value="NT_sf"/>
</dbReference>
<evidence type="ECO:0000313" key="3">
    <source>
        <dbReference type="Proteomes" id="UP001165580"/>
    </source>
</evidence>
<sequence>MTTVSGASLSTADIYTASKPALDAALVAYETAVKAIVKPVAGEHYVSGRVKAKRSLIRKLAKDGNGSLRSWEQITDKVGVRVICSTKRDRKAAAAALEQYGWAECRREDKRAKKQGLAYTGVHVTVHDGTQLDSERLPILCEVQVRTRAQDAWSVVSHKLTYKGLIDLPNKLQRVVWRLTVLTEIFDDDIQRMFKKRESLPAYEVARAIEYLDDKYETLLGEPGGVPDDLDIMNILWNAYTAEERARFSEIIASFIDESPDLSKQIANHQPGKLGYVDSRDWLFTQPEVLAVLERGTRNEHMLVHAVSNTDLADVVTKTCAAYGVVLPG</sequence>
<feature type="domain" description="RelA/SpoT" evidence="1">
    <location>
        <begin position="48"/>
        <end position="168"/>
    </location>
</feature>
<evidence type="ECO:0000259" key="1">
    <source>
        <dbReference type="SMART" id="SM00954"/>
    </source>
</evidence>
<gene>
    <name evidence="2" type="ORF">NVV95_09020</name>
</gene>
<dbReference type="PANTHER" id="PTHR47837:SF1">
    <property type="entry name" value="GTP PYROPHOSPHOKINASE YJBM"/>
    <property type="match status" value="1"/>
</dbReference>
<proteinExistence type="predicted"/>
<dbReference type="RefSeq" id="WP_259486212.1">
    <property type="nucleotide sequence ID" value="NZ_JANTEZ010000003.1"/>
</dbReference>
<dbReference type="Pfam" id="PF04607">
    <property type="entry name" value="RelA_SpoT"/>
    <property type="match status" value="1"/>
</dbReference>
<dbReference type="Proteomes" id="UP001165580">
    <property type="component" value="Unassembled WGS sequence"/>
</dbReference>
<dbReference type="Gene3D" id="3.30.460.10">
    <property type="entry name" value="Beta Polymerase, domain 2"/>
    <property type="match status" value="1"/>
</dbReference>
<protein>
    <submittedName>
        <fullName evidence="2">RelA/SpoT domain-containing protein</fullName>
    </submittedName>
</protein>
<dbReference type="CDD" id="cd05399">
    <property type="entry name" value="NT_Rel-Spo_like"/>
    <property type="match status" value="1"/>
</dbReference>
<dbReference type="SMART" id="SM00954">
    <property type="entry name" value="RelA_SpoT"/>
    <property type="match status" value="1"/>
</dbReference>
<comment type="caution">
    <text evidence="2">The sequence shown here is derived from an EMBL/GenBank/DDBJ whole genome shotgun (WGS) entry which is preliminary data.</text>
</comment>
<organism evidence="2 3">
    <name type="scientific">Herbiconiux gentiana</name>
    <dbReference type="NCBI Taxonomy" id="2970912"/>
    <lineage>
        <taxon>Bacteria</taxon>
        <taxon>Bacillati</taxon>
        <taxon>Actinomycetota</taxon>
        <taxon>Actinomycetes</taxon>
        <taxon>Micrococcales</taxon>
        <taxon>Microbacteriaceae</taxon>
        <taxon>Herbiconiux</taxon>
    </lineage>
</organism>
<evidence type="ECO:0000313" key="2">
    <source>
        <dbReference type="EMBL" id="MCS5714692.1"/>
    </source>
</evidence>
<dbReference type="EMBL" id="JANTEZ010000003">
    <property type="protein sequence ID" value="MCS5714692.1"/>
    <property type="molecule type" value="Genomic_DNA"/>
</dbReference>
<name>A0ABT2GGF7_9MICO</name>
<dbReference type="InterPro" id="IPR007685">
    <property type="entry name" value="RelA_SpoT"/>
</dbReference>
<reference evidence="2" key="1">
    <citation type="submission" date="2022-08" db="EMBL/GenBank/DDBJ databases">
        <authorList>
            <person name="Deng Y."/>
            <person name="Han X.-F."/>
            <person name="Zhang Y.-Q."/>
        </authorList>
    </citation>
    <scope>NUCLEOTIDE SEQUENCE</scope>
    <source>
        <strain evidence="2">CPCC 205716</strain>
    </source>
</reference>
<dbReference type="PANTHER" id="PTHR47837">
    <property type="entry name" value="GTP PYROPHOSPHOKINASE YJBM"/>
    <property type="match status" value="1"/>
</dbReference>
<dbReference type="InterPro" id="IPR052366">
    <property type="entry name" value="GTP_Pyrophosphokinase"/>
</dbReference>
<accession>A0ABT2GGF7</accession>
<dbReference type="SUPFAM" id="SSF81301">
    <property type="entry name" value="Nucleotidyltransferase"/>
    <property type="match status" value="1"/>
</dbReference>
<keyword evidence="3" id="KW-1185">Reference proteome</keyword>